<keyword evidence="1" id="KW-1015">Disulfide bond</keyword>
<dbReference type="Proteomes" id="UP001652625">
    <property type="component" value="Chromosome 11"/>
</dbReference>
<dbReference type="InterPro" id="IPR016187">
    <property type="entry name" value="CTDL_fold"/>
</dbReference>
<protein>
    <submittedName>
        <fullName evidence="4">Uncharacterized protein LOC136087256 isoform X1</fullName>
    </submittedName>
</protein>
<dbReference type="PRINTS" id="PR01504">
    <property type="entry name" value="PNCREATITSAP"/>
</dbReference>
<feature type="domain" description="C-type lectin" evidence="2">
    <location>
        <begin position="59"/>
        <end position="178"/>
    </location>
</feature>
<evidence type="ECO:0000313" key="4">
    <source>
        <dbReference type="RefSeq" id="XP_065665790.1"/>
    </source>
</evidence>
<reference evidence="4" key="1">
    <citation type="submission" date="2025-08" db="UniProtKB">
        <authorList>
            <consortium name="RefSeq"/>
        </authorList>
    </citation>
    <scope>IDENTIFICATION</scope>
</reference>
<evidence type="ECO:0000259" key="2">
    <source>
        <dbReference type="PROSITE" id="PS50041"/>
    </source>
</evidence>
<evidence type="ECO:0000313" key="3">
    <source>
        <dbReference type="Proteomes" id="UP001652625"/>
    </source>
</evidence>
<dbReference type="PROSITE" id="PS00615">
    <property type="entry name" value="C_TYPE_LECTIN_1"/>
    <property type="match status" value="1"/>
</dbReference>
<proteinExistence type="predicted"/>
<organism evidence="3 4">
    <name type="scientific">Hydra vulgaris</name>
    <name type="common">Hydra</name>
    <name type="synonym">Hydra attenuata</name>
    <dbReference type="NCBI Taxonomy" id="6087"/>
    <lineage>
        <taxon>Eukaryota</taxon>
        <taxon>Metazoa</taxon>
        <taxon>Cnidaria</taxon>
        <taxon>Hydrozoa</taxon>
        <taxon>Hydroidolina</taxon>
        <taxon>Anthoathecata</taxon>
        <taxon>Aplanulata</taxon>
        <taxon>Hydridae</taxon>
        <taxon>Hydra</taxon>
    </lineage>
</organism>
<keyword evidence="3" id="KW-1185">Reference proteome</keyword>
<dbReference type="SMART" id="SM00034">
    <property type="entry name" value="CLECT"/>
    <property type="match status" value="1"/>
</dbReference>
<dbReference type="GeneID" id="136087256"/>
<sequence>MRIYTIYYIFELFRINYSFWTFQGRQMKQILKLLVFACCCCHIKGVIHAGKCADGWLEYGSYCYLFNSEQQNKNWKDSLLTCQSYGGNLLSIKDEGENLFILNQLKTNAMKNNPYWIGLSKLNGERKFMWSDNTSLLFVYWKANEPNNYNNSNEDCVEVNVYGWNDSPCNYIRGFICKAKLDTQMDSCIHGLVEKDILNISLQLNGNGYNATIEYFFPLFVTFASESVLHGFTKPNFAQFKYIFSGYFVTNGTITHNITLKVNKKECFKDFLIEIPVKLSYQNIDGKLKVVTMVYQKTCLYKVSPKISRDKNALSEYYGRGIYVDIKKLDLYICMNQHAESAVPACYYSNIQDGNDLWAVLDVRVGCVLGHHLETKELWAIHRNQKSYLYFNEIYKKWLALSKGDNIAASKFNISMRMSLEGDEDQVYTFGSNQWMGNAEGLFYRNDSLSSWLQKVRWTQ</sequence>
<dbReference type="Gene3D" id="3.10.100.10">
    <property type="entry name" value="Mannose-Binding Protein A, subunit A"/>
    <property type="match status" value="1"/>
</dbReference>
<dbReference type="InterPro" id="IPR050111">
    <property type="entry name" value="C-type_lectin/snaclec_domain"/>
</dbReference>
<dbReference type="CDD" id="cd00037">
    <property type="entry name" value="CLECT"/>
    <property type="match status" value="1"/>
</dbReference>
<dbReference type="InterPro" id="IPR018378">
    <property type="entry name" value="C-type_lectin_CS"/>
</dbReference>
<dbReference type="Pfam" id="PF00059">
    <property type="entry name" value="Lectin_C"/>
    <property type="match status" value="1"/>
</dbReference>
<evidence type="ECO:0000256" key="1">
    <source>
        <dbReference type="ARBA" id="ARBA00023157"/>
    </source>
</evidence>
<accession>A0ABM4CV37</accession>
<dbReference type="PANTHER" id="PTHR22803">
    <property type="entry name" value="MANNOSE, PHOSPHOLIPASE, LECTIN RECEPTOR RELATED"/>
    <property type="match status" value="1"/>
</dbReference>
<dbReference type="SUPFAM" id="SSF56436">
    <property type="entry name" value="C-type lectin-like"/>
    <property type="match status" value="1"/>
</dbReference>
<name>A0ABM4CV37_HYDVU</name>
<dbReference type="InterPro" id="IPR016186">
    <property type="entry name" value="C-type_lectin-like/link_sf"/>
</dbReference>
<gene>
    <name evidence="4" type="primary">LOC136087256</name>
</gene>
<dbReference type="InterPro" id="IPR001304">
    <property type="entry name" value="C-type_lectin-like"/>
</dbReference>
<dbReference type="RefSeq" id="XP_065665790.1">
    <property type="nucleotide sequence ID" value="XM_065809718.1"/>
</dbReference>
<dbReference type="PROSITE" id="PS50041">
    <property type="entry name" value="C_TYPE_LECTIN_2"/>
    <property type="match status" value="1"/>
</dbReference>